<dbReference type="Proteomes" id="UP000261210">
    <property type="component" value="Unassembled WGS sequence"/>
</dbReference>
<feature type="domain" description="Helicase ATP-binding" evidence="1">
    <location>
        <begin position="24"/>
        <end position="183"/>
    </location>
</feature>
<dbReference type="InterPro" id="IPR050742">
    <property type="entry name" value="Helicase_Restrict-Modif_Enz"/>
</dbReference>
<dbReference type="Pfam" id="PF00271">
    <property type="entry name" value="Helicase_C"/>
    <property type="match status" value="1"/>
</dbReference>
<dbReference type="SUPFAM" id="SSF52540">
    <property type="entry name" value="P-loop containing nucleoside triphosphate hydrolases"/>
    <property type="match status" value="1"/>
</dbReference>
<dbReference type="GO" id="GO:0004386">
    <property type="term" value="F:helicase activity"/>
    <property type="evidence" value="ECO:0007669"/>
    <property type="project" value="UniProtKB-KW"/>
</dbReference>
<dbReference type="InterPro" id="IPR027417">
    <property type="entry name" value="P-loop_NTPase"/>
</dbReference>
<evidence type="ECO:0000259" key="1">
    <source>
        <dbReference type="PROSITE" id="PS51192"/>
    </source>
</evidence>
<reference evidence="3 4" key="1">
    <citation type="submission" date="2018-08" db="EMBL/GenBank/DDBJ databases">
        <title>A genome reference for cultivated species of the human gut microbiota.</title>
        <authorList>
            <person name="Zou Y."/>
            <person name="Xue W."/>
            <person name="Luo G."/>
        </authorList>
    </citation>
    <scope>NUCLEOTIDE SEQUENCE [LARGE SCALE GENOMIC DNA]</scope>
    <source>
        <strain evidence="3 4">TF10-34</strain>
    </source>
</reference>
<protein>
    <submittedName>
        <fullName evidence="3">ATP-dependent helicase</fullName>
    </submittedName>
</protein>
<comment type="caution">
    <text evidence="3">The sequence shown here is derived from an EMBL/GenBank/DDBJ whole genome shotgun (WGS) entry which is preliminary data.</text>
</comment>
<gene>
    <name evidence="3" type="ORF">DXD03_04785</name>
</gene>
<organism evidence="3 4">
    <name type="scientific">Bacteroides xylanisolvens</name>
    <dbReference type="NCBI Taxonomy" id="371601"/>
    <lineage>
        <taxon>Bacteria</taxon>
        <taxon>Pseudomonadati</taxon>
        <taxon>Bacteroidota</taxon>
        <taxon>Bacteroidia</taxon>
        <taxon>Bacteroidales</taxon>
        <taxon>Bacteroidaceae</taxon>
        <taxon>Bacteroides</taxon>
    </lineage>
</organism>
<dbReference type="AlphaFoldDB" id="A0A3E4NLX6"/>
<dbReference type="GO" id="GO:0016787">
    <property type="term" value="F:hydrolase activity"/>
    <property type="evidence" value="ECO:0007669"/>
    <property type="project" value="InterPro"/>
</dbReference>
<dbReference type="GO" id="GO:0005524">
    <property type="term" value="F:ATP binding"/>
    <property type="evidence" value="ECO:0007669"/>
    <property type="project" value="InterPro"/>
</dbReference>
<dbReference type="EMBL" id="QSQU01000005">
    <property type="protein sequence ID" value="RGK65961.1"/>
    <property type="molecule type" value="Genomic_DNA"/>
</dbReference>
<dbReference type="PANTHER" id="PTHR47396:SF1">
    <property type="entry name" value="ATP-DEPENDENT HELICASE IRC3-RELATED"/>
    <property type="match status" value="1"/>
</dbReference>
<dbReference type="PROSITE" id="PS51192">
    <property type="entry name" value="HELICASE_ATP_BIND_1"/>
    <property type="match status" value="1"/>
</dbReference>
<dbReference type="Pfam" id="PF04851">
    <property type="entry name" value="ResIII"/>
    <property type="match status" value="1"/>
</dbReference>
<keyword evidence="3" id="KW-0347">Helicase</keyword>
<evidence type="ECO:0000313" key="3">
    <source>
        <dbReference type="EMBL" id="RGK65961.1"/>
    </source>
</evidence>
<dbReference type="PROSITE" id="PS51194">
    <property type="entry name" value="HELICASE_CTER"/>
    <property type="match status" value="1"/>
</dbReference>
<dbReference type="RefSeq" id="WP_117683492.1">
    <property type="nucleotide sequence ID" value="NZ_AP031409.1"/>
</dbReference>
<keyword evidence="3" id="KW-0378">Hydrolase</keyword>
<sequence>MFSELCRLDHTLRNYQQEAKEKIFGQWDYVDNVLYQMPTGTGKTRLFTSLIRDLSLASLQENRRKGILIIAHRTELIEQIDESLNKYHIPHGIIAGAFKDRRDFLLPVQVASIQTITHPSNRQLAEAFHADFIIIDEAHHATAQSYTKLWNYYPESKKLGVTATPWRMDGRGFKGNFDTLIPSMPIKEFLEKGWLAPYKYYSVPIDSTIRSSIESINEFGIDGDYKTSALEQVVDTRRIRAQLLDSYFEFVKGKKGIIYSISRKHSKHICSQFLDAGIKIADIDSETPAQLRKRLVQNFKNGDLDIIVNVDIFSEGFDCPDLEFVQLARPTRSLVKYIQQVGRGLRRNGDKQCLILDNVGMYGRFGLPDDNRPWEQYFEGGPSSSIRQLRNKTNRDNIGLGTPRERDLSEGLDEMKLIQQVDIETESEIIVISRQEDTAERLDNIEVRSSTIYAKYNIVETNEEYFIENIRNNERQLLCGLSGRKSISIKLMKNNNELKGFTIISSFNRNSKPSVNDRIIGYLYREGRIIRFATWNCETIVDVKI</sequence>
<dbReference type="InterPro" id="IPR001650">
    <property type="entry name" value="Helicase_C-like"/>
</dbReference>
<keyword evidence="3" id="KW-0067">ATP-binding</keyword>
<dbReference type="InterPro" id="IPR006935">
    <property type="entry name" value="Helicase/UvrB_N"/>
</dbReference>
<evidence type="ECO:0000313" key="4">
    <source>
        <dbReference type="Proteomes" id="UP000261210"/>
    </source>
</evidence>
<dbReference type="PANTHER" id="PTHR47396">
    <property type="entry name" value="TYPE I RESTRICTION ENZYME ECOKI R PROTEIN"/>
    <property type="match status" value="1"/>
</dbReference>
<dbReference type="Gene3D" id="3.40.50.300">
    <property type="entry name" value="P-loop containing nucleotide triphosphate hydrolases"/>
    <property type="match status" value="2"/>
</dbReference>
<proteinExistence type="predicted"/>
<dbReference type="SMART" id="SM00487">
    <property type="entry name" value="DEXDc"/>
    <property type="match status" value="1"/>
</dbReference>
<name>A0A3E4NLX6_9BACE</name>
<dbReference type="GO" id="GO:0005829">
    <property type="term" value="C:cytosol"/>
    <property type="evidence" value="ECO:0007669"/>
    <property type="project" value="TreeGrafter"/>
</dbReference>
<feature type="domain" description="Helicase C-terminal" evidence="2">
    <location>
        <begin position="243"/>
        <end position="409"/>
    </location>
</feature>
<evidence type="ECO:0000259" key="2">
    <source>
        <dbReference type="PROSITE" id="PS51194"/>
    </source>
</evidence>
<dbReference type="GO" id="GO:0003677">
    <property type="term" value="F:DNA binding"/>
    <property type="evidence" value="ECO:0007669"/>
    <property type="project" value="InterPro"/>
</dbReference>
<keyword evidence="3" id="KW-0547">Nucleotide-binding</keyword>
<accession>A0A3E4NLX6</accession>
<dbReference type="InterPro" id="IPR014001">
    <property type="entry name" value="Helicase_ATP-bd"/>
</dbReference>
<dbReference type="SMART" id="SM00490">
    <property type="entry name" value="HELICc"/>
    <property type="match status" value="1"/>
</dbReference>